<name>A0AAW2C9X0_9ROSI</name>
<comment type="caution">
    <text evidence="1">The sequence shown here is derived from an EMBL/GenBank/DDBJ whole genome shotgun (WGS) entry which is preliminary data.</text>
</comment>
<gene>
    <name evidence="1" type="ORF">SO802_023981</name>
</gene>
<evidence type="ECO:0000313" key="2">
    <source>
        <dbReference type="Proteomes" id="UP001459277"/>
    </source>
</evidence>
<evidence type="ECO:0000313" key="1">
    <source>
        <dbReference type="EMBL" id="KAK9994278.1"/>
    </source>
</evidence>
<keyword evidence="2" id="KW-1185">Reference proteome</keyword>
<protein>
    <submittedName>
        <fullName evidence="1">Uncharacterized protein</fullName>
    </submittedName>
</protein>
<sequence>MVLGGVRIRQWKVWEDSNSTKGDALAYANNKFLKQRTQGFWRKAEAVSWLESLRNLKQLESSELKSALDSMTDIDPTVYVVPGELIEDGKFVPLNAEDPRYGPPALLLLGFEVEEAMKVAKLLPRICFLSGLSGEEMMVSIDAFLETGIGIFLTPDEASKLHISL</sequence>
<dbReference type="Proteomes" id="UP001459277">
    <property type="component" value="Unassembled WGS sequence"/>
</dbReference>
<dbReference type="EMBL" id="JAZDWU010000008">
    <property type="protein sequence ID" value="KAK9994278.1"/>
    <property type="molecule type" value="Genomic_DNA"/>
</dbReference>
<dbReference type="PANTHER" id="PTHR35732:SF1">
    <property type="entry name" value="OS10G0545100 PROTEIN"/>
    <property type="match status" value="1"/>
</dbReference>
<accession>A0AAW2C9X0</accession>
<organism evidence="1 2">
    <name type="scientific">Lithocarpus litseifolius</name>
    <dbReference type="NCBI Taxonomy" id="425828"/>
    <lineage>
        <taxon>Eukaryota</taxon>
        <taxon>Viridiplantae</taxon>
        <taxon>Streptophyta</taxon>
        <taxon>Embryophyta</taxon>
        <taxon>Tracheophyta</taxon>
        <taxon>Spermatophyta</taxon>
        <taxon>Magnoliopsida</taxon>
        <taxon>eudicotyledons</taxon>
        <taxon>Gunneridae</taxon>
        <taxon>Pentapetalae</taxon>
        <taxon>rosids</taxon>
        <taxon>fabids</taxon>
        <taxon>Fagales</taxon>
        <taxon>Fagaceae</taxon>
        <taxon>Lithocarpus</taxon>
    </lineage>
</organism>
<proteinExistence type="predicted"/>
<dbReference type="PANTHER" id="PTHR35732">
    <property type="entry name" value="OS10G0545100 PROTEIN"/>
    <property type="match status" value="1"/>
</dbReference>
<reference evidence="1 2" key="1">
    <citation type="submission" date="2024-01" db="EMBL/GenBank/DDBJ databases">
        <title>A telomere-to-telomere, gap-free genome of sweet tea (Lithocarpus litseifolius).</title>
        <authorList>
            <person name="Zhou J."/>
        </authorList>
    </citation>
    <scope>NUCLEOTIDE SEQUENCE [LARGE SCALE GENOMIC DNA]</scope>
    <source>
        <strain evidence="1">Zhou-2022a</strain>
        <tissue evidence="1">Leaf</tissue>
    </source>
</reference>
<dbReference type="AlphaFoldDB" id="A0AAW2C9X0"/>